<gene>
    <name evidence="1" type="ORF">Tco_1111902</name>
</gene>
<dbReference type="EMBL" id="BQNB010020975">
    <property type="protein sequence ID" value="GJU01564.1"/>
    <property type="molecule type" value="Genomic_DNA"/>
</dbReference>
<comment type="caution">
    <text evidence="1">The sequence shown here is derived from an EMBL/GenBank/DDBJ whole genome shotgun (WGS) entry which is preliminary data.</text>
</comment>
<evidence type="ECO:0000313" key="1">
    <source>
        <dbReference type="EMBL" id="GJU01564.1"/>
    </source>
</evidence>
<organism evidence="1 2">
    <name type="scientific">Tanacetum coccineum</name>
    <dbReference type="NCBI Taxonomy" id="301880"/>
    <lineage>
        <taxon>Eukaryota</taxon>
        <taxon>Viridiplantae</taxon>
        <taxon>Streptophyta</taxon>
        <taxon>Embryophyta</taxon>
        <taxon>Tracheophyta</taxon>
        <taxon>Spermatophyta</taxon>
        <taxon>Magnoliopsida</taxon>
        <taxon>eudicotyledons</taxon>
        <taxon>Gunneridae</taxon>
        <taxon>Pentapetalae</taxon>
        <taxon>asterids</taxon>
        <taxon>campanulids</taxon>
        <taxon>Asterales</taxon>
        <taxon>Asteraceae</taxon>
        <taxon>Asteroideae</taxon>
        <taxon>Anthemideae</taxon>
        <taxon>Anthemidinae</taxon>
        <taxon>Tanacetum</taxon>
    </lineage>
</organism>
<keyword evidence="2" id="KW-1185">Reference proteome</keyword>
<name>A0ABQ5INA7_9ASTR</name>
<evidence type="ECO:0000313" key="2">
    <source>
        <dbReference type="Proteomes" id="UP001151760"/>
    </source>
</evidence>
<protein>
    <submittedName>
        <fullName evidence="1">Uncharacterized protein</fullName>
    </submittedName>
</protein>
<proteinExistence type="predicted"/>
<sequence length="91" mass="10436">NDDIPPWGNCRQKREEENGPKWVIRSKFEDKLAGFMLEKKFRTKGIGEMLDQHRKGMHEQFSKIFSTIGKSIIPKPEAPTFAITTRSGVST</sequence>
<accession>A0ABQ5INA7</accession>
<reference evidence="1" key="1">
    <citation type="journal article" date="2022" name="Int. J. Mol. Sci.">
        <title>Draft Genome of Tanacetum Coccineum: Genomic Comparison of Closely Related Tanacetum-Family Plants.</title>
        <authorList>
            <person name="Yamashiro T."/>
            <person name="Shiraishi A."/>
            <person name="Nakayama K."/>
            <person name="Satake H."/>
        </authorList>
    </citation>
    <scope>NUCLEOTIDE SEQUENCE</scope>
</reference>
<dbReference type="Proteomes" id="UP001151760">
    <property type="component" value="Unassembled WGS sequence"/>
</dbReference>
<feature type="non-terminal residue" evidence="1">
    <location>
        <position position="1"/>
    </location>
</feature>
<reference evidence="1" key="2">
    <citation type="submission" date="2022-01" db="EMBL/GenBank/DDBJ databases">
        <authorList>
            <person name="Yamashiro T."/>
            <person name="Shiraishi A."/>
            <person name="Satake H."/>
            <person name="Nakayama K."/>
        </authorList>
    </citation>
    <scope>NUCLEOTIDE SEQUENCE</scope>
</reference>